<feature type="chain" id="PRO_5047031919" description="ABC transporter periplasmic binding protein yphF" evidence="1">
    <location>
        <begin position="24"/>
        <end position="235"/>
    </location>
</feature>
<proteinExistence type="predicted"/>
<protein>
    <recommendedName>
        <fullName evidence="4">ABC transporter periplasmic binding protein yphF</fullName>
    </recommendedName>
</protein>
<evidence type="ECO:0000313" key="3">
    <source>
        <dbReference type="Proteomes" id="UP001619911"/>
    </source>
</evidence>
<evidence type="ECO:0008006" key="4">
    <source>
        <dbReference type="Google" id="ProtNLM"/>
    </source>
</evidence>
<evidence type="ECO:0000256" key="1">
    <source>
        <dbReference type="SAM" id="SignalP"/>
    </source>
</evidence>
<keyword evidence="3" id="KW-1185">Reference proteome</keyword>
<dbReference type="EMBL" id="JAUIYO010000001">
    <property type="protein sequence ID" value="MFK2824222.1"/>
    <property type="molecule type" value="Genomic_DNA"/>
</dbReference>
<sequence>MKKLAITVMLVLTAVLTSGCMYPQDQLAENQIPYEDQIQTVQSAVNQFKEENGGILPIKNKEVDTPLYEKYPIDFKKLVPQFMAEPPGNAFESGGIFQYALVDVENNPTVKLIDLRMAEQIRDVQMRIRSQGYPPFKKTITNNVYSLDFKKLGYKEEPYVVSPYTNHNLPLVISGDGRIYVDYSSDLYAVLKESGQKMKKGEDIRPLLLEDSPFAPAFSLPYTVNDQNEPVFTVK</sequence>
<name>A0ABW8I417_9BACI</name>
<gene>
    <name evidence="2" type="ORF">QYG89_00755</name>
</gene>
<reference evidence="2 3" key="1">
    <citation type="submission" date="2023-07" db="EMBL/GenBank/DDBJ databases">
        <title>Bacillus lucianemedeirus sp. nov, a new species isolated from an immunobiological production facility.</title>
        <authorList>
            <person name="Costa L.V."/>
            <person name="Miranda R.V.S.L."/>
            <person name="Brandao M.L.L."/>
            <person name="Reis C.M.F."/>
            <person name="Frazao A.M."/>
            <person name="Cruz F.V."/>
            <person name="Baio P.V.P."/>
            <person name="Veras J.F.C."/>
            <person name="Ramos J.N."/>
            <person name="Vieira V."/>
        </authorList>
    </citation>
    <scope>NUCLEOTIDE SEQUENCE [LARGE SCALE GENOMIC DNA]</scope>
    <source>
        <strain evidence="2 3">B190/17</strain>
    </source>
</reference>
<feature type="signal peptide" evidence="1">
    <location>
        <begin position="1"/>
        <end position="23"/>
    </location>
</feature>
<keyword evidence="1" id="KW-0732">Signal</keyword>
<organism evidence="2 3">
    <name type="scientific">Bacillus lumedeiriae</name>
    <dbReference type="NCBI Taxonomy" id="3058829"/>
    <lineage>
        <taxon>Bacteria</taxon>
        <taxon>Bacillati</taxon>
        <taxon>Bacillota</taxon>
        <taxon>Bacilli</taxon>
        <taxon>Bacillales</taxon>
        <taxon>Bacillaceae</taxon>
        <taxon>Bacillus</taxon>
    </lineage>
</organism>
<dbReference type="PROSITE" id="PS51257">
    <property type="entry name" value="PROKAR_LIPOPROTEIN"/>
    <property type="match status" value="1"/>
</dbReference>
<comment type="caution">
    <text evidence="2">The sequence shown here is derived from an EMBL/GenBank/DDBJ whole genome shotgun (WGS) entry which is preliminary data.</text>
</comment>
<dbReference type="RefSeq" id="WP_404313721.1">
    <property type="nucleotide sequence ID" value="NZ_JAUIYO010000001.1"/>
</dbReference>
<dbReference type="Proteomes" id="UP001619911">
    <property type="component" value="Unassembled WGS sequence"/>
</dbReference>
<evidence type="ECO:0000313" key="2">
    <source>
        <dbReference type="EMBL" id="MFK2824222.1"/>
    </source>
</evidence>
<accession>A0ABW8I417</accession>